<comment type="caution">
    <text evidence="2">The sequence shown here is derived from an EMBL/GenBank/DDBJ whole genome shotgun (WGS) entry which is preliminary data.</text>
</comment>
<evidence type="ECO:0000313" key="3">
    <source>
        <dbReference type="Proteomes" id="UP000707356"/>
    </source>
</evidence>
<gene>
    <name evidence="2" type="ORF">KME07_23910</name>
</gene>
<dbReference type="AlphaFoldDB" id="A0A951PGG2"/>
<sequence length="134" mass="14890">MFEFSRSHCVAICATLVPANLLVTSQTMLWVWLRRPLAQVQLTAGVAGCYALLLLLHVFTWFAIGVVMAPTFILMFLGSLCLAINLSAVLYSRRRGGYGRDGYGQDSHREPEDRQPVASMARLAIRQSFSQPAK</sequence>
<feature type="transmembrane region" description="Helical" evidence="1">
    <location>
        <begin position="12"/>
        <end position="33"/>
    </location>
</feature>
<organism evidence="2 3">
    <name type="scientific">Pegethrix bostrychoides GSE-TBD4-15B</name>
    <dbReference type="NCBI Taxonomy" id="2839662"/>
    <lineage>
        <taxon>Bacteria</taxon>
        <taxon>Bacillati</taxon>
        <taxon>Cyanobacteriota</taxon>
        <taxon>Cyanophyceae</taxon>
        <taxon>Oculatellales</taxon>
        <taxon>Oculatellaceae</taxon>
        <taxon>Pegethrix</taxon>
    </lineage>
</organism>
<reference evidence="2" key="2">
    <citation type="journal article" date="2022" name="Microbiol. Resour. Announc.">
        <title>Metagenome Sequencing to Explore Phylogenomics of Terrestrial Cyanobacteria.</title>
        <authorList>
            <person name="Ward R.D."/>
            <person name="Stajich J.E."/>
            <person name="Johansen J.R."/>
            <person name="Huntemann M."/>
            <person name="Clum A."/>
            <person name="Foster B."/>
            <person name="Foster B."/>
            <person name="Roux S."/>
            <person name="Palaniappan K."/>
            <person name="Varghese N."/>
            <person name="Mukherjee S."/>
            <person name="Reddy T.B.K."/>
            <person name="Daum C."/>
            <person name="Copeland A."/>
            <person name="Chen I.A."/>
            <person name="Ivanova N.N."/>
            <person name="Kyrpides N.C."/>
            <person name="Shapiro N."/>
            <person name="Eloe-Fadrosh E.A."/>
            <person name="Pietrasiak N."/>
        </authorList>
    </citation>
    <scope>NUCLEOTIDE SEQUENCE</scope>
    <source>
        <strain evidence="2">GSE-TBD4-15B</strain>
    </source>
</reference>
<protein>
    <submittedName>
        <fullName evidence="2">Uncharacterized protein</fullName>
    </submittedName>
</protein>
<evidence type="ECO:0000256" key="1">
    <source>
        <dbReference type="SAM" id="Phobius"/>
    </source>
</evidence>
<dbReference type="Proteomes" id="UP000707356">
    <property type="component" value="Unassembled WGS sequence"/>
</dbReference>
<keyword evidence="1" id="KW-0812">Transmembrane</keyword>
<reference evidence="2" key="1">
    <citation type="submission" date="2021-05" db="EMBL/GenBank/DDBJ databases">
        <authorList>
            <person name="Pietrasiak N."/>
            <person name="Ward R."/>
            <person name="Stajich J.E."/>
            <person name="Kurbessoian T."/>
        </authorList>
    </citation>
    <scope>NUCLEOTIDE SEQUENCE</scope>
    <source>
        <strain evidence="2">GSE-TBD4-15B</strain>
    </source>
</reference>
<feature type="transmembrane region" description="Helical" evidence="1">
    <location>
        <begin position="72"/>
        <end position="91"/>
    </location>
</feature>
<keyword evidence="1" id="KW-1133">Transmembrane helix</keyword>
<accession>A0A951PGG2</accession>
<proteinExistence type="predicted"/>
<feature type="transmembrane region" description="Helical" evidence="1">
    <location>
        <begin position="45"/>
        <end position="66"/>
    </location>
</feature>
<dbReference type="EMBL" id="JAHHHV010000090">
    <property type="protein sequence ID" value="MBW4468483.1"/>
    <property type="molecule type" value="Genomic_DNA"/>
</dbReference>
<name>A0A951PGG2_9CYAN</name>
<evidence type="ECO:0000313" key="2">
    <source>
        <dbReference type="EMBL" id="MBW4468483.1"/>
    </source>
</evidence>
<keyword evidence="1" id="KW-0472">Membrane</keyword>